<accession>G4NMV8</accession>
<keyword evidence="4 5" id="KW-0472">Membrane</keyword>
<evidence type="ECO:0000259" key="6">
    <source>
        <dbReference type="Pfam" id="PF00324"/>
    </source>
</evidence>
<reference evidence="7 8" key="1">
    <citation type="journal article" date="2011" name="J. Exp. Med.">
        <title>A live-attenuated chlamydial vaccine protects against trachoma in nonhuman primates.</title>
        <authorList>
            <person name="Kari L."/>
            <person name="Whitmire W.M."/>
            <person name="Olivares-Zavaleta N."/>
            <person name="Goheen M.M."/>
            <person name="Taylor L.D."/>
            <person name="Carlson J.H."/>
            <person name="Sturdevant G.L."/>
            <person name="Lu C."/>
            <person name="Bakios L.E."/>
            <person name="Randall L.B."/>
            <person name="Parnell M.J."/>
            <person name="Zhong G."/>
            <person name="Caldwell H.D."/>
        </authorList>
    </citation>
    <scope>NUCLEOTIDE SEQUENCE [LARGE SCALE GENOMIC DNA]</scope>
    <source>
        <strain evidence="7 8">A2497</strain>
    </source>
</reference>
<sequence>MLLKKRSPTSILGTLALTGIVISSMIGGGIFSLPQNMVASASAGAVMLAWMLSGIGIFFIANTFKTLSIIRPDLKAGIYTYSREGFGPYVGFTIAWGYWLCQIFGNVDYAVLPWMPLTISSHHTLLEETQFRPSY</sequence>
<dbReference type="KEGG" id="cra:CTO_0406"/>
<dbReference type="Pfam" id="PF00324">
    <property type="entry name" value="AA_permease"/>
    <property type="match status" value="1"/>
</dbReference>
<dbReference type="InterPro" id="IPR050367">
    <property type="entry name" value="APC_superfamily"/>
</dbReference>
<proteinExistence type="predicted"/>
<dbReference type="PATRIC" id="fig|580047.4.peg.413"/>
<evidence type="ECO:0000256" key="3">
    <source>
        <dbReference type="ARBA" id="ARBA00022989"/>
    </source>
</evidence>
<feature type="transmembrane region" description="Helical" evidence="5">
    <location>
        <begin position="12"/>
        <end position="31"/>
    </location>
</feature>
<dbReference type="GO" id="GO:0016020">
    <property type="term" value="C:membrane"/>
    <property type="evidence" value="ECO:0007669"/>
    <property type="project" value="UniProtKB-SubCell"/>
</dbReference>
<dbReference type="InterPro" id="IPR004841">
    <property type="entry name" value="AA-permease/SLC12A_dom"/>
</dbReference>
<dbReference type="EMBL" id="CP002401">
    <property type="protein sequence ID" value="AEP35222.1"/>
    <property type="molecule type" value="Genomic_DNA"/>
</dbReference>
<evidence type="ECO:0000313" key="8">
    <source>
        <dbReference type="Proteomes" id="UP000009287"/>
    </source>
</evidence>
<dbReference type="PANTHER" id="PTHR42770:SF4">
    <property type="entry name" value="ARGININE_ORNITHINE ANTIPORTER-RELATED"/>
    <property type="match status" value="1"/>
</dbReference>
<name>G4NMV8_CHLT4</name>
<dbReference type="GO" id="GO:0055085">
    <property type="term" value="P:transmembrane transport"/>
    <property type="evidence" value="ECO:0007669"/>
    <property type="project" value="InterPro"/>
</dbReference>
<evidence type="ECO:0000256" key="2">
    <source>
        <dbReference type="ARBA" id="ARBA00022692"/>
    </source>
</evidence>
<dbReference type="AlphaFoldDB" id="G4NMV8"/>
<organism evidence="7 8">
    <name type="scientific">Chlamydia trachomatis serovar A (strain A2497)</name>
    <dbReference type="NCBI Taxonomy" id="580047"/>
    <lineage>
        <taxon>Bacteria</taxon>
        <taxon>Pseudomonadati</taxon>
        <taxon>Chlamydiota</taxon>
        <taxon>Chlamydiia</taxon>
        <taxon>Chlamydiales</taxon>
        <taxon>Chlamydiaceae</taxon>
        <taxon>Chlamydia/Chlamydophila group</taxon>
        <taxon>Chlamydia</taxon>
    </lineage>
</organism>
<protein>
    <submittedName>
        <fullName evidence="7">Arginine/ornithine antiporter</fullName>
    </submittedName>
</protein>
<evidence type="ECO:0000256" key="4">
    <source>
        <dbReference type="ARBA" id="ARBA00023136"/>
    </source>
</evidence>
<dbReference type="PANTHER" id="PTHR42770">
    <property type="entry name" value="AMINO ACID TRANSPORTER-RELATED"/>
    <property type="match status" value="1"/>
</dbReference>
<keyword evidence="3 5" id="KW-1133">Transmembrane helix</keyword>
<comment type="subcellular location">
    <subcellularLocation>
        <location evidence="1">Membrane</location>
        <topology evidence="1">Multi-pass membrane protein</topology>
    </subcellularLocation>
</comment>
<feature type="domain" description="Amino acid permease/ SLC12A" evidence="6">
    <location>
        <begin position="20"/>
        <end position="105"/>
    </location>
</feature>
<dbReference type="Proteomes" id="UP000009287">
    <property type="component" value="Chromosome"/>
</dbReference>
<evidence type="ECO:0000313" key="7">
    <source>
        <dbReference type="EMBL" id="AEP35222.1"/>
    </source>
</evidence>
<evidence type="ECO:0000256" key="1">
    <source>
        <dbReference type="ARBA" id="ARBA00004141"/>
    </source>
</evidence>
<dbReference type="Gene3D" id="1.20.1740.10">
    <property type="entry name" value="Amino acid/polyamine transporter I"/>
    <property type="match status" value="1"/>
</dbReference>
<keyword evidence="2 5" id="KW-0812">Transmembrane</keyword>
<evidence type="ECO:0000256" key="5">
    <source>
        <dbReference type="SAM" id="Phobius"/>
    </source>
</evidence>
<feature type="transmembrane region" description="Helical" evidence="5">
    <location>
        <begin position="37"/>
        <end position="61"/>
    </location>
</feature>
<gene>
    <name evidence="7" type="ordered locus">CTO_0406</name>
</gene>